<sequence length="165" mass="19380">MAASTQEVAILVFIKSFISCIQMHGLSFNEGGAYVIKQGQNKFNLEDYKKIMKLVDGIFIHFSKELCKFQFTRPKINDSAKYLIDIIYGNLFYIFSREFRNRKKWRIILRERLTLSRLQCGLTQIKDFMAGHKLLIKVNKKMELNRQIDIANRKSELESFKQIGS</sequence>
<gene>
    <name evidence="1" type="ORF">POCTA_138.1.T1080004</name>
</gene>
<reference evidence="1" key="1">
    <citation type="submission" date="2021-01" db="EMBL/GenBank/DDBJ databases">
        <authorList>
            <consortium name="Genoscope - CEA"/>
            <person name="William W."/>
        </authorList>
    </citation>
    <scope>NUCLEOTIDE SEQUENCE</scope>
</reference>
<evidence type="ECO:0000313" key="1">
    <source>
        <dbReference type="EMBL" id="CAD8194894.1"/>
    </source>
</evidence>
<keyword evidence="2" id="KW-1185">Reference proteome</keyword>
<proteinExistence type="predicted"/>
<dbReference type="Proteomes" id="UP000683925">
    <property type="component" value="Unassembled WGS sequence"/>
</dbReference>
<evidence type="ECO:0000313" key="2">
    <source>
        <dbReference type="Proteomes" id="UP000683925"/>
    </source>
</evidence>
<comment type="caution">
    <text evidence="1">The sequence shown here is derived from an EMBL/GenBank/DDBJ whole genome shotgun (WGS) entry which is preliminary data.</text>
</comment>
<organism evidence="1 2">
    <name type="scientific">Paramecium octaurelia</name>
    <dbReference type="NCBI Taxonomy" id="43137"/>
    <lineage>
        <taxon>Eukaryota</taxon>
        <taxon>Sar</taxon>
        <taxon>Alveolata</taxon>
        <taxon>Ciliophora</taxon>
        <taxon>Intramacronucleata</taxon>
        <taxon>Oligohymenophorea</taxon>
        <taxon>Peniculida</taxon>
        <taxon>Parameciidae</taxon>
        <taxon>Paramecium</taxon>
    </lineage>
</organism>
<name>A0A8S1WXV3_PAROT</name>
<dbReference type="AlphaFoldDB" id="A0A8S1WXV3"/>
<dbReference type="EMBL" id="CAJJDP010000108">
    <property type="protein sequence ID" value="CAD8194894.1"/>
    <property type="molecule type" value="Genomic_DNA"/>
</dbReference>
<accession>A0A8S1WXV3</accession>
<protein>
    <submittedName>
        <fullName evidence="1">Uncharacterized protein</fullName>
    </submittedName>
</protein>